<proteinExistence type="predicted"/>
<dbReference type="SUPFAM" id="SSF57850">
    <property type="entry name" value="RING/U-box"/>
    <property type="match status" value="1"/>
</dbReference>
<evidence type="ECO:0000259" key="7">
    <source>
        <dbReference type="PROSITE" id="PS50089"/>
    </source>
</evidence>
<dbReference type="InterPro" id="IPR011016">
    <property type="entry name" value="Znf_RING-CH"/>
</dbReference>
<feature type="transmembrane region" description="Helical" evidence="6">
    <location>
        <begin position="99"/>
        <end position="119"/>
    </location>
</feature>
<dbReference type="GO" id="GO:0008270">
    <property type="term" value="F:zinc ion binding"/>
    <property type="evidence" value="ECO:0007669"/>
    <property type="project" value="UniProtKB-KW"/>
</dbReference>
<feature type="compositionally biased region" description="Low complexity" evidence="5">
    <location>
        <begin position="361"/>
        <end position="374"/>
    </location>
</feature>
<protein>
    <recommendedName>
        <fullName evidence="7">RING-type domain-containing protein</fullName>
    </recommendedName>
</protein>
<dbReference type="EMBL" id="CDMZ01001565">
    <property type="protein sequence ID" value="CEM34500.1"/>
    <property type="molecule type" value="Genomic_DNA"/>
</dbReference>
<feature type="region of interest" description="Disordered" evidence="5">
    <location>
        <begin position="320"/>
        <end position="408"/>
    </location>
</feature>
<dbReference type="InterPro" id="IPR001841">
    <property type="entry name" value="Znf_RING"/>
</dbReference>
<evidence type="ECO:0000256" key="1">
    <source>
        <dbReference type="ARBA" id="ARBA00022723"/>
    </source>
</evidence>
<feature type="compositionally biased region" description="Pro residues" evidence="5">
    <location>
        <begin position="344"/>
        <end position="360"/>
    </location>
</feature>
<keyword evidence="6" id="KW-1133">Transmembrane helix</keyword>
<accession>A0A0G4GUK9</accession>
<dbReference type="Gene3D" id="3.30.40.10">
    <property type="entry name" value="Zinc/RING finger domain, C3HC4 (zinc finger)"/>
    <property type="match status" value="1"/>
</dbReference>
<evidence type="ECO:0000256" key="4">
    <source>
        <dbReference type="PROSITE-ProRule" id="PRU00175"/>
    </source>
</evidence>
<dbReference type="Pfam" id="PF13639">
    <property type="entry name" value="zf-RING_2"/>
    <property type="match status" value="1"/>
</dbReference>
<feature type="transmembrane region" description="Helical" evidence="6">
    <location>
        <begin position="178"/>
        <end position="202"/>
    </location>
</feature>
<evidence type="ECO:0000256" key="6">
    <source>
        <dbReference type="SAM" id="Phobius"/>
    </source>
</evidence>
<keyword evidence="2 4" id="KW-0863">Zinc-finger</keyword>
<feature type="compositionally biased region" description="Basic and acidic residues" evidence="5">
    <location>
        <begin position="398"/>
        <end position="408"/>
    </location>
</feature>
<dbReference type="SMART" id="SM00744">
    <property type="entry name" value="RINGv"/>
    <property type="match status" value="1"/>
</dbReference>
<feature type="transmembrane region" description="Helical" evidence="6">
    <location>
        <begin position="140"/>
        <end position="158"/>
    </location>
</feature>
<keyword evidence="3" id="KW-0862">Zinc</keyword>
<keyword evidence="6" id="KW-0472">Membrane</keyword>
<evidence type="ECO:0000256" key="2">
    <source>
        <dbReference type="ARBA" id="ARBA00022771"/>
    </source>
</evidence>
<keyword evidence="6" id="KW-0812">Transmembrane</keyword>
<evidence type="ECO:0000313" key="8">
    <source>
        <dbReference type="EMBL" id="CEM34500.1"/>
    </source>
</evidence>
<sequence length="408" mass="44618">MATAETGGENEALLANGGIPDTTPGGTVQRDTDGANPLTRRGSGINENRAAVRQTIANETIFVFQKRFTILYLLVILALCSTVSYFMSKHWSAQCDKPLQIWIIIHLARHTIYAVLMLIKVHSATPQQRDPYGLANRMRGFEGFGFLWWILGFFWLMYCPKCDATIKLWFEILFYSQSAIYFSPCLLWVLIISCLPCLLMLLPYLISPVPNQSATEDAIIKELTKLNYGKYKELIRQGKDMDEDGKPNELAGYTQLTQIEDIEGMCPICFSAFEDGENILCLPCKPQHIFHPNCIEQWLKSSQLCPICRASIPDSFQAFKAQRDARQDGSAPAPSPFSPSTGPAMPPVGPPAGADLPPPASSAYPAVPEAAGSAAGAGLGDGAPHTSPSPVPPPQEDEGARQGSPERV</sequence>
<evidence type="ECO:0000256" key="3">
    <source>
        <dbReference type="ARBA" id="ARBA00022833"/>
    </source>
</evidence>
<evidence type="ECO:0000256" key="5">
    <source>
        <dbReference type="SAM" id="MobiDB-lite"/>
    </source>
</evidence>
<reference evidence="8" key="1">
    <citation type="submission" date="2014-11" db="EMBL/GenBank/DDBJ databases">
        <authorList>
            <person name="Otto D Thomas"/>
            <person name="Naeem Raeece"/>
        </authorList>
    </citation>
    <scope>NUCLEOTIDE SEQUENCE</scope>
</reference>
<dbReference type="PROSITE" id="PS50089">
    <property type="entry name" value="ZF_RING_2"/>
    <property type="match status" value="1"/>
</dbReference>
<feature type="region of interest" description="Disordered" evidence="5">
    <location>
        <begin position="1"/>
        <end position="44"/>
    </location>
</feature>
<organism evidence="8">
    <name type="scientific">Chromera velia CCMP2878</name>
    <dbReference type="NCBI Taxonomy" id="1169474"/>
    <lineage>
        <taxon>Eukaryota</taxon>
        <taxon>Sar</taxon>
        <taxon>Alveolata</taxon>
        <taxon>Colpodellida</taxon>
        <taxon>Chromeraceae</taxon>
        <taxon>Chromera</taxon>
    </lineage>
</organism>
<dbReference type="CDD" id="cd16454">
    <property type="entry name" value="RING-H2_PA-TM-RING"/>
    <property type="match status" value="1"/>
</dbReference>
<gene>
    <name evidence="8" type="ORF">Cvel_23440</name>
</gene>
<keyword evidence="1" id="KW-0479">Metal-binding</keyword>
<dbReference type="InterPro" id="IPR013083">
    <property type="entry name" value="Znf_RING/FYVE/PHD"/>
</dbReference>
<name>A0A0G4GUK9_9ALVE</name>
<dbReference type="PANTHER" id="PTHR46225:SF19">
    <property type="entry name" value="RING-TYPE DOMAIN-CONTAINING PROTEIN"/>
    <property type="match status" value="1"/>
</dbReference>
<feature type="transmembrane region" description="Helical" evidence="6">
    <location>
        <begin position="70"/>
        <end position="87"/>
    </location>
</feature>
<dbReference type="VEuPathDB" id="CryptoDB:Cvel_23440"/>
<dbReference type="AlphaFoldDB" id="A0A0G4GUK9"/>
<dbReference type="PANTHER" id="PTHR46225">
    <property type="entry name" value="C3H4 TYPE ZINC FINGER PROTEIN"/>
    <property type="match status" value="1"/>
</dbReference>
<feature type="domain" description="RING-type" evidence="7">
    <location>
        <begin position="266"/>
        <end position="309"/>
    </location>
</feature>